<dbReference type="Proteomes" id="UP000747399">
    <property type="component" value="Unassembled WGS sequence"/>
</dbReference>
<dbReference type="InterPro" id="IPR045319">
    <property type="entry name" value="KAT/AKT"/>
</dbReference>
<dbReference type="Gene3D" id="2.60.120.10">
    <property type="entry name" value="Jelly Rolls"/>
    <property type="match status" value="1"/>
</dbReference>
<feature type="region of interest" description="Disordered" evidence="10">
    <location>
        <begin position="794"/>
        <end position="856"/>
    </location>
</feature>
<comment type="similarity">
    <text evidence="2">Belongs to the potassium channel family. Plant (TC 1.A.1.4) subfamily.</text>
</comment>
<feature type="domain" description="Cyclic nucleotide-binding" evidence="12">
    <location>
        <begin position="482"/>
        <end position="603"/>
    </location>
</feature>
<dbReference type="PROSITE" id="PS50042">
    <property type="entry name" value="CNMP_BINDING_3"/>
    <property type="match status" value="1"/>
</dbReference>
<dbReference type="InterPro" id="IPR018490">
    <property type="entry name" value="cNMP-bd_dom_sf"/>
</dbReference>
<dbReference type="SUPFAM" id="SSF51206">
    <property type="entry name" value="cAMP-binding domain-like"/>
    <property type="match status" value="1"/>
</dbReference>
<dbReference type="Pfam" id="PF00520">
    <property type="entry name" value="Ion_trans"/>
    <property type="match status" value="1"/>
</dbReference>
<dbReference type="InterPro" id="IPR000595">
    <property type="entry name" value="cNMP-bd_dom"/>
</dbReference>
<dbReference type="Gene3D" id="1.10.287.70">
    <property type="match status" value="1"/>
</dbReference>
<sequence>MSVQSLQYGDLQSQQDGGEGVNRGLQNGDITAEGTPEGAAEKSLQKFSLKLGDPVSNQPTQPSNVPVDKSWRKKLDGTYGLLARRIHVPPSVWEELSKRNDENFPTGERVKCRMPYRSSIVGLPVLHPYSPLAVGWRCAMLLFDLSFTAFLVPLNVGFCFTSYGDLRRRCTQSDLAGGIVYVINWIVGFHMGILAIDGTRKLVVRDGKSVAKLYVQHGKFIIDAFAAGPFFVLVWAITTRRDVVSHDWGMWSLLSLLRLARLLRLFKTVEVVYKDSLNGSYHLSWISERISVARMFLVILGYQFLVVINLCASLMILLATFYGAENENIWFDGMKWVDFEAASQPMLWYHSAYWVVTVLTTTGQGQAPRQLGEQIVSNFCSVYGMVFSGLVVGIVSDALMRGSDDAVALLRSRRDVARVTAWASLRNLLPALTKELQVFFADSVHLDNDFNKEASYIEDLPTSLRQEVLQHIMRPLMDKAHIFSDLDPEYRNLLASMFRPVDVPPNHDLCRQGTLADRLWIVERGTVVALRHGVKAFPTTGTACLLGETVLLRGVMEPAEIRPWTLRTTDWCRLWELHWEDIERVLRIDSSVVAKMLTYVKERLSNQMNQSLECDWRWCELVEVLRRVLTKAAMLDSISENLAALKQANVEDGSLPLLMSRWLEAGIGPPLGREAGPLMLARPSYDATGSNRRRSSYNGAIQYPLAALSPPIMSQYGGTRGSAGSSQATHLGIGGSAHRVGMSPLGIEPAVLPALLAHSGGGDGGGDAGSTTVRSLGANGELTQGLIVGAGVAGSGGASDSKPVGTTGHNSHTAKRSRSFSYGAMESAMGSSVQDDRKPPTADDMGPQPSFQSQTQPQLALVGFGSGATSGCGGGFMAVRNPPSRSRFAPAAPTSQPPWVAAVAAAAAAASMGSQGRQLNRRASFSEDGITAADREGGVGEWVVRINEGAAGTSTERADLATAVADLHGPSVIAHTPYAYAMVHAGGVPVLPHHGQLPQHGQQQHLIQQLQLQQHSSSQSQLPLALVGSGMLNPGESVAEPAPFSFRNTLKGPTAQSPAVLMASSTSPGSRSPISQSSLRGGSAGGSVHLGDVLNAGSPRARLSAECSARTGSAGGGGNSTFYGGPSGSSLRGGVRQTLVRTGSAHMLPLVPEEDSVAQNSSDGERASGVGDNVSGSSGGEAPVRQDPAVASGPLVGNEGQVSAPSAVTAYSRPAVTGSGIVKSKSGGGDTAFSAAAEIFRHPNVSRSQSASLLGPPQPSPQLAGAAGSAIPTVREDGSGDGKAGCSDYAGSSQMPAAAAVAAAAPESTVDCTISKDQLVMPTQRPPLPQQVQQQPDGIVPNATACRSPPASPLLYPRISAVSPVSITAEVVGAAPAGDEVSSAAISERLQQIPLRDRVSRLRVRTGAESPVRGQSSSLGNSDVAVPAAGPHSPTAAGTVGGAGPCPAPTFCSTCGKCTCAACRARVMAAARKVEQGAATVVVGIEVRSPQLPYSPRRWGMGPVPQALRDAGVQVPLQASQLGPGGAGATITVSAGRDAPSRVGGHGARDTGNAGRGPETWRKRRVSMAMDLSSSSLSLMP</sequence>
<feature type="region of interest" description="Disordered" evidence="10">
    <location>
        <begin position="1107"/>
        <end position="1193"/>
    </location>
</feature>
<evidence type="ECO:0000256" key="1">
    <source>
        <dbReference type="ARBA" id="ARBA00004141"/>
    </source>
</evidence>
<evidence type="ECO:0000313" key="14">
    <source>
        <dbReference type="Proteomes" id="UP000747399"/>
    </source>
</evidence>
<evidence type="ECO:0000256" key="11">
    <source>
        <dbReference type="SAM" id="Phobius"/>
    </source>
</evidence>
<protein>
    <recommendedName>
        <fullName evidence="12">Cyclic nucleotide-binding domain-containing protein</fullName>
    </recommendedName>
</protein>
<gene>
    <name evidence="13" type="ORF">Vafri_18662</name>
</gene>
<keyword evidence="8" id="KW-0406">Ion transport</keyword>
<feature type="transmembrane region" description="Helical" evidence="11">
    <location>
        <begin position="141"/>
        <end position="163"/>
    </location>
</feature>
<accession>A0A8J4FBC6</accession>
<evidence type="ECO:0000259" key="12">
    <source>
        <dbReference type="PROSITE" id="PS50042"/>
    </source>
</evidence>
<evidence type="ECO:0000256" key="2">
    <source>
        <dbReference type="ARBA" id="ARBA00007929"/>
    </source>
</evidence>
<keyword evidence="5" id="KW-0633">Potassium transport</keyword>
<feature type="transmembrane region" description="Helical" evidence="11">
    <location>
        <begin position="175"/>
        <end position="196"/>
    </location>
</feature>
<feature type="region of interest" description="Disordered" evidence="10">
    <location>
        <begin position="1247"/>
        <end position="1287"/>
    </location>
</feature>
<keyword evidence="4 11" id="KW-0812">Transmembrane</keyword>
<evidence type="ECO:0000256" key="10">
    <source>
        <dbReference type="SAM" id="MobiDB-lite"/>
    </source>
</evidence>
<organism evidence="13 14">
    <name type="scientific">Volvox africanus</name>
    <dbReference type="NCBI Taxonomy" id="51714"/>
    <lineage>
        <taxon>Eukaryota</taxon>
        <taxon>Viridiplantae</taxon>
        <taxon>Chlorophyta</taxon>
        <taxon>core chlorophytes</taxon>
        <taxon>Chlorophyceae</taxon>
        <taxon>CS clade</taxon>
        <taxon>Chlamydomonadales</taxon>
        <taxon>Volvocaceae</taxon>
        <taxon>Volvox</taxon>
    </lineage>
</organism>
<evidence type="ECO:0000256" key="3">
    <source>
        <dbReference type="ARBA" id="ARBA00022448"/>
    </source>
</evidence>
<evidence type="ECO:0000256" key="8">
    <source>
        <dbReference type="ARBA" id="ARBA00023065"/>
    </source>
</evidence>
<keyword evidence="14" id="KW-1185">Reference proteome</keyword>
<keyword evidence="6" id="KW-0407">Ion channel</keyword>
<evidence type="ECO:0000256" key="9">
    <source>
        <dbReference type="ARBA" id="ARBA00023136"/>
    </source>
</evidence>
<feature type="region of interest" description="Disordered" evidence="10">
    <location>
        <begin position="1058"/>
        <end position="1093"/>
    </location>
</feature>
<dbReference type="CDD" id="cd00038">
    <property type="entry name" value="CAP_ED"/>
    <property type="match status" value="1"/>
</dbReference>
<dbReference type="PANTHER" id="PTHR45743:SF2">
    <property type="entry name" value="POTASSIUM CHANNEL AKT1"/>
    <property type="match status" value="1"/>
</dbReference>
<keyword evidence="9 11" id="KW-0472">Membrane</keyword>
<feature type="compositionally biased region" description="Polar residues" evidence="10">
    <location>
        <begin position="1"/>
        <end position="16"/>
    </location>
</feature>
<comment type="caution">
    <text evidence="13">The sequence shown here is derived from an EMBL/GenBank/DDBJ whole genome shotgun (WGS) entry which is preliminary data.</text>
</comment>
<comment type="subcellular location">
    <subcellularLocation>
        <location evidence="1">Membrane</location>
        <topology evidence="1">Multi-pass membrane protein</topology>
    </subcellularLocation>
</comment>
<dbReference type="EMBL" id="BNCO01000069">
    <property type="protein sequence ID" value="GIL64786.1"/>
    <property type="molecule type" value="Genomic_DNA"/>
</dbReference>
<evidence type="ECO:0000313" key="13">
    <source>
        <dbReference type="EMBL" id="GIL64786.1"/>
    </source>
</evidence>
<dbReference type="SUPFAM" id="SSF81324">
    <property type="entry name" value="Voltage-gated potassium channels"/>
    <property type="match status" value="1"/>
</dbReference>
<evidence type="ECO:0000256" key="7">
    <source>
        <dbReference type="ARBA" id="ARBA00022989"/>
    </source>
</evidence>
<feature type="region of interest" description="Disordered" evidence="10">
    <location>
        <begin position="1"/>
        <end position="41"/>
    </location>
</feature>
<dbReference type="InterPro" id="IPR014710">
    <property type="entry name" value="RmlC-like_jellyroll"/>
</dbReference>
<dbReference type="InterPro" id="IPR005821">
    <property type="entry name" value="Ion_trans_dom"/>
</dbReference>
<evidence type="ECO:0000256" key="4">
    <source>
        <dbReference type="ARBA" id="ARBA00022692"/>
    </source>
</evidence>
<feature type="compositionally biased region" description="Low complexity" evidence="10">
    <location>
        <begin position="847"/>
        <end position="856"/>
    </location>
</feature>
<proteinExistence type="inferred from homology"/>
<keyword evidence="5" id="KW-0630">Potassium</keyword>
<name>A0A8J4FBC6_9CHLO</name>
<keyword evidence="7 11" id="KW-1133">Transmembrane helix</keyword>
<evidence type="ECO:0000256" key="6">
    <source>
        <dbReference type="ARBA" id="ARBA00022882"/>
    </source>
</evidence>
<reference evidence="13" key="1">
    <citation type="journal article" date="2021" name="Proc. Natl. Acad. Sci. U.S.A.">
        <title>Three genomes in the algal genus Volvox reveal the fate of a haploid sex-determining region after a transition to homothallism.</title>
        <authorList>
            <person name="Yamamoto K."/>
            <person name="Hamaji T."/>
            <person name="Kawai-Toyooka H."/>
            <person name="Matsuzaki R."/>
            <person name="Takahashi F."/>
            <person name="Nishimura Y."/>
            <person name="Kawachi M."/>
            <person name="Noguchi H."/>
            <person name="Minakuchi Y."/>
            <person name="Umen J.G."/>
            <person name="Toyoda A."/>
            <person name="Nozaki H."/>
        </authorList>
    </citation>
    <scope>NUCLEOTIDE SEQUENCE</scope>
    <source>
        <strain evidence="13">NIES-3780</strain>
    </source>
</reference>
<feature type="compositionally biased region" description="Low complexity" evidence="10">
    <location>
        <begin position="1064"/>
        <end position="1078"/>
    </location>
</feature>
<dbReference type="PANTHER" id="PTHR45743">
    <property type="entry name" value="POTASSIUM CHANNEL AKT1"/>
    <property type="match status" value="1"/>
</dbReference>
<keyword evidence="5" id="KW-0631">Potassium channel</keyword>
<keyword evidence="3" id="KW-0813">Transport</keyword>
<feature type="transmembrane region" description="Helical" evidence="11">
    <location>
        <begin position="296"/>
        <end position="324"/>
    </location>
</feature>
<dbReference type="GO" id="GO:0034702">
    <property type="term" value="C:monoatomic ion channel complex"/>
    <property type="evidence" value="ECO:0007669"/>
    <property type="project" value="UniProtKB-KW"/>
</dbReference>
<feature type="compositionally biased region" description="Low complexity" evidence="10">
    <location>
        <begin position="1248"/>
        <end position="1268"/>
    </location>
</feature>
<keyword evidence="6" id="KW-0851">Voltage-gated channel</keyword>
<feature type="region of interest" description="Disordered" evidence="10">
    <location>
        <begin position="1536"/>
        <end position="1562"/>
    </location>
</feature>
<dbReference type="GO" id="GO:0005249">
    <property type="term" value="F:voltage-gated potassium channel activity"/>
    <property type="evidence" value="ECO:0007669"/>
    <property type="project" value="InterPro"/>
</dbReference>
<feature type="transmembrane region" description="Helical" evidence="11">
    <location>
        <begin position="217"/>
        <end position="236"/>
    </location>
</feature>
<feature type="region of interest" description="Disordered" evidence="10">
    <location>
        <begin position="1406"/>
        <end position="1430"/>
    </location>
</feature>
<dbReference type="SMART" id="SM00100">
    <property type="entry name" value="cNMP"/>
    <property type="match status" value="1"/>
</dbReference>
<evidence type="ECO:0000256" key="5">
    <source>
        <dbReference type="ARBA" id="ARBA00022826"/>
    </source>
</evidence>